<keyword evidence="1" id="KW-1133">Transmembrane helix</keyword>
<evidence type="ECO:0000313" key="2">
    <source>
        <dbReference type="EMBL" id="RSN76724.1"/>
    </source>
</evidence>
<reference evidence="2 3" key="1">
    <citation type="submission" date="2018-10" db="EMBL/GenBank/DDBJ databases">
        <title>Co-occurring genomic capacity for anaerobic methane metabolism and dissimilatory sulfite reduction discovered in the Korarchaeota.</title>
        <authorList>
            <person name="Mckay L.J."/>
            <person name="Dlakic M."/>
            <person name="Fields M.W."/>
            <person name="Delmont T.O."/>
            <person name="Eren A.M."/>
            <person name="Jay Z.J."/>
            <person name="Klingelsmith K.B."/>
            <person name="Rusch D.B."/>
            <person name="Inskeep W.P."/>
        </authorList>
    </citation>
    <scope>NUCLEOTIDE SEQUENCE [LARGE SCALE GENOMIC DNA]</scope>
    <source>
        <strain evidence="2 3">MDKW</strain>
    </source>
</reference>
<evidence type="ECO:0000313" key="3">
    <source>
        <dbReference type="Proteomes" id="UP000277582"/>
    </source>
</evidence>
<feature type="transmembrane region" description="Helical" evidence="1">
    <location>
        <begin position="186"/>
        <end position="205"/>
    </location>
</feature>
<dbReference type="OrthoDB" id="376570at2157"/>
<dbReference type="RefSeq" id="WP_125670663.1">
    <property type="nucleotide sequence ID" value="NZ_RCOS01000053.1"/>
</dbReference>
<gene>
    <name evidence="2" type="ORF">D6D85_03505</name>
</gene>
<accession>A0A429GSF7</accession>
<keyword evidence="3" id="KW-1185">Reference proteome</keyword>
<dbReference type="AlphaFoldDB" id="A0A429GSF7"/>
<evidence type="ECO:0000256" key="1">
    <source>
        <dbReference type="SAM" id="Phobius"/>
    </source>
</evidence>
<comment type="caution">
    <text evidence="2">The sequence shown here is derived from an EMBL/GenBank/DDBJ whole genome shotgun (WGS) entry which is preliminary data.</text>
</comment>
<name>A0A429GSF7_9CREN</name>
<dbReference type="Proteomes" id="UP000277582">
    <property type="component" value="Unassembled WGS sequence"/>
</dbReference>
<keyword evidence="1" id="KW-0472">Membrane</keyword>
<organism evidence="2 3">
    <name type="scientific">Candidatus Methanodesulfokora washburnensis</name>
    <dbReference type="NCBI Taxonomy" id="2478471"/>
    <lineage>
        <taxon>Archaea</taxon>
        <taxon>Thermoproteota</taxon>
        <taxon>Candidatus Korarchaeia</taxon>
        <taxon>Candidatus Korarchaeia incertae sedis</taxon>
        <taxon>Candidatus Methanodesulfokora</taxon>
    </lineage>
</organism>
<dbReference type="EMBL" id="RCOS01000053">
    <property type="protein sequence ID" value="RSN76724.1"/>
    <property type="molecule type" value="Genomic_DNA"/>
</dbReference>
<protein>
    <submittedName>
        <fullName evidence="2">Uncharacterized protein</fullName>
    </submittedName>
</protein>
<proteinExistence type="predicted"/>
<sequence>MRALLIIFLIFLSVLPISAQDPLIYKRVDIIITLNDNGSAIISLSYEIENTARVPAVPGYGYLEFSNGRISKASAFVNGRETEVLVNGSTVRYSVWEVIKPDEDINVRVNITLSDFLSKGILFNEFQAKIGPFSYWVEEANLKVIPPNGMNIVYLEGKTQSLKPGETMDVMGEVSRLPLPNIGIRWYPIIWLIVIAVLVAAMALLRRRKRER</sequence>
<keyword evidence="1" id="KW-0812">Transmembrane</keyword>